<proteinExistence type="predicted"/>
<dbReference type="Proteomes" id="UP001178277">
    <property type="component" value="Unassembled WGS sequence"/>
</dbReference>
<evidence type="ECO:0000313" key="1">
    <source>
        <dbReference type="EMBL" id="MDP1418564.1"/>
    </source>
</evidence>
<accession>A0AA90P419</accession>
<comment type="caution">
    <text evidence="1">The sequence shown here is derived from an EMBL/GenBank/DDBJ whole genome shotgun (WGS) entry which is preliminary data.</text>
</comment>
<dbReference type="EMBL" id="JAUUTP010000007">
    <property type="protein sequence ID" value="MDP1418564.1"/>
    <property type="molecule type" value="Genomic_DNA"/>
</dbReference>
<gene>
    <name evidence="1" type="ORF">Q8G35_09070</name>
</gene>
<protein>
    <submittedName>
        <fullName evidence="1">Uncharacterized protein</fullName>
    </submittedName>
</protein>
<dbReference type="RefSeq" id="WP_305159909.1">
    <property type="nucleotide sequence ID" value="NZ_JAUUTP010000007.1"/>
</dbReference>
<name>A0AA90P419_9BACI</name>
<dbReference type="AlphaFoldDB" id="A0AA90P419"/>
<reference evidence="1" key="1">
    <citation type="submission" date="2023-07" db="EMBL/GenBank/DDBJ databases">
        <title>Murine gut Bacillus species.</title>
        <authorList>
            <person name="Gutman E."/>
            <person name="Hashuel R."/>
            <person name="Litvak Y."/>
        </authorList>
    </citation>
    <scope>NUCLEOTIDE SEQUENCE</scope>
    <source>
        <strain evidence="1">RU283</strain>
    </source>
</reference>
<sequence>MGKYRVLWMAALLGILILPGCSQGILEGIGTKTAAPIAEDDIEVVEAAENGTGQDLEGQIDMGDWITAESAIQLPIDVSQHF</sequence>
<evidence type="ECO:0000313" key="2">
    <source>
        <dbReference type="Proteomes" id="UP001178277"/>
    </source>
</evidence>
<organism evidence="1 2">
    <name type="scientific">Peribacillus simplex</name>
    <dbReference type="NCBI Taxonomy" id="1478"/>
    <lineage>
        <taxon>Bacteria</taxon>
        <taxon>Bacillati</taxon>
        <taxon>Bacillota</taxon>
        <taxon>Bacilli</taxon>
        <taxon>Bacillales</taxon>
        <taxon>Bacillaceae</taxon>
        <taxon>Peribacillus</taxon>
    </lineage>
</organism>